<protein>
    <submittedName>
        <fullName evidence="2">Uncharacterized protein</fullName>
    </submittedName>
</protein>
<feature type="compositionally biased region" description="Basic residues" evidence="1">
    <location>
        <begin position="667"/>
        <end position="680"/>
    </location>
</feature>
<dbReference type="SUPFAM" id="SSF50978">
    <property type="entry name" value="WD40 repeat-like"/>
    <property type="match status" value="1"/>
</dbReference>
<feature type="compositionally biased region" description="Acidic residues" evidence="1">
    <location>
        <begin position="520"/>
        <end position="537"/>
    </location>
</feature>
<feature type="region of interest" description="Disordered" evidence="1">
    <location>
        <begin position="189"/>
        <end position="230"/>
    </location>
</feature>
<keyword evidence="3" id="KW-1185">Reference proteome</keyword>
<dbReference type="Gene3D" id="2.130.10.10">
    <property type="entry name" value="YVTN repeat-like/Quinoprotein amine dehydrogenase"/>
    <property type="match status" value="1"/>
</dbReference>
<organism evidence="2 3">
    <name type="scientific">Ectocarpus siliculosus</name>
    <name type="common">Brown alga</name>
    <name type="synonym">Conferva siliculosa</name>
    <dbReference type="NCBI Taxonomy" id="2880"/>
    <lineage>
        <taxon>Eukaryota</taxon>
        <taxon>Sar</taxon>
        <taxon>Stramenopiles</taxon>
        <taxon>Ochrophyta</taxon>
        <taxon>PX clade</taxon>
        <taxon>Phaeophyceae</taxon>
        <taxon>Ectocarpales</taxon>
        <taxon>Ectocarpaceae</taxon>
        <taxon>Ectocarpus</taxon>
    </lineage>
</organism>
<feature type="compositionally biased region" description="Gly residues" evidence="1">
    <location>
        <begin position="452"/>
        <end position="463"/>
    </location>
</feature>
<dbReference type="SMART" id="SM00320">
    <property type="entry name" value="WD40"/>
    <property type="match status" value="2"/>
</dbReference>
<dbReference type="InterPro" id="IPR001680">
    <property type="entry name" value="WD40_rpt"/>
</dbReference>
<feature type="compositionally biased region" description="Low complexity" evidence="1">
    <location>
        <begin position="569"/>
        <end position="593"/>
    </location>
</feature>
<reference evidence="2 3" key="1">
    <citation type="journal article" date="2010" name="Nature">
        <title>The Ectocarpus genome and the independent evolution of multicellularity in brown algae.</title>
        <authorList>
            <person name="Cock J.M."/>
            <person name="Sterck L."/>
            <person name="Rouze P."/>
            <person name="Scornet D."/>
            <person name="Allen A.E."/>
            <person name="Amoutzias G."/>
            <person name="Anthouard V."/>
            <person name="Artiguenave F."/>
            <person name="Aury J.M."/>
            <person name="Badger J.H."/>
            <person name="Beszteri B."/>
            <person name="Billiau K."/>
            <person name="Bonnet E."/>
            <person name="Bothwell J.H."/>
            <person name="Bowler C."/>
            <person name="Boyen C."/>
            <person name="Brownlee C."/>
            <person name="Carrano C.J."/>
            <person name="Charrier B."/>
            <person name="Cho G.Y."/>
            <person name="Coelho S.M."/>
            <person name="Collen J."/>
            <person name="Corre E."/>
            <person name="Da Silva C."/>
            <person name="Delage L."/>
            <person name="Delaroque N."/>
            <person name="Dittami S.M."/>
            <person name="Doulbeau S."/>
            <person name="Elias M."/>
            <person name="Farnham G."/>
            <person name="Gachon C.M."/>
            <person name="Gschloessl B."/>
            <person name="Heesch S."/>
            <person name="Jabbari K."/>
            <person name="Jubin C."/>
            <person name="Kawai H."/>
            <person name="Kimura K."/>
            <person name="Kloareg B."/>
            <person name="Kupper F.C."/>
            <person name="Lang D."/>
            <person name="Le Bail A."/>
            <person name="Leblanc C."/>
            <person name="Lerouge P."/>
            <person name="Lohr M."/>
            <person name="Lopez P.J."/>
            <person name="Martens C."/>
            <person name="Maumus F."/>
            <person name="Michel G."/>
            <person name="Miranda-Saavedra D."/>
            <person name="Morales J."/>
            <person name="Moreau H."/>
            <person name="Motomura T."/>
            <person name="Nagasato C."/>
            <person name="Napoli C.A."/>
            <person name="Nelson D.R."/>
            <person name="Nyvall-Collen P."/>
            <person name="Peters A.F."/>
            <person name="Pommier C."/>
            <person name="Potin P."/>
            <person name="Poulain J."/>
            <person name="Quesneville H."/>
            <person name="Read B."/>
            <person name="Rensing S.A."/>
            <person name="Ritter A."/>
            <person name="Rousvoal S."/>
            <person name="Samanta M."/>
            <person name="Samson G."/>
            <person name="Schroeder D.C."/>
            <person name="Segurens B."/>
            <person name="Strittmatter M."/>
            <person name="Tonon T."/>
            <person name="Tregear J.W."/>
            <person name="Valentin K."/>
            <person name="von Dassow P."/>
            <person name="Yamagishi T."/>
            <person name="Van de Peer Y."/>
            <person name="Wincker P."/>
        </authorList>
    </citation>
    <scope>NUCLEOTIDE SEQUENCE [LARGE SCALE GENOMIC DNA]</scope>
    <source>
        <strain evidence="3">Ec32 / CCAP1310/4</strain>
    </source>
</reference>
<feature type="region of interest" description="Disordered" evidence="1">
    <location>
        <begin position="323"/>
        <end position="345"/>
    </location>
</feature>
<dbReference type="EMBL" id="FN649737">
    <property type="protein sequence ID" value="CBN79475.1"/>
    <property type="molecule type" value="Genomic_DNA"/>
</dbReference>
<proteinExistence type="predicted"/>
<feature type="compositionally biased region" description="Gly residues" evidence="1">
    <location>
        <begin position="64"/>
        <end position="73"/>
    </location>
</feature>
<feature type="compositionally biased region" description="Gly residues" evidence="1">
    <location>
        <begin position="402"/>
        <end position="413"/>
    </location>
</feature>
<evidence type="ECO:0000313" key="2">
    <source>
        <dbReference type="EMBL" id="CBN79475.1"/>
    </source>
</evidence>
<feature type="region of interest" description="Disordered" evidence="1">
    <location>
        <begin position="279"/>
        <end position="299"/>
    </location>
</feature>
<dbReference type="InParanoid" id="D8LJE2"/>
<dbReference type="InterPro" id="IPR036322">
    <property type="entry name" value="WD40_repeat_dom_sf"/>
</dbReference>
<dbReference type="InterPro" id="IPR015943">
    <property type="entry name" value="WD40/YVTN_repeat-like_dom_sf"/>
</dbReference>
<sequence length="751" mass="78732">MAPGWWRWMGTGRRQKVGCLSIDRRGELLVTGDESGAICARLLHHSGNRSGDGTACGSSSVEGGSSGGGGGGGGVAEVVREAHSGEVLAISHVEGGAGDDDPALFVSGGKGGVVRLWKAACLERSRETVAAGGGGGDLEVHVELLKDMLVGGFQVSCLAASLSPTVPIVLAGTAEGTVFAFHLLQAQEPSDRRDREAEDDRPTVGRPTVGYGDRGSRGGSVASGRERPDNAVGRTELGAVLMKFEHTSEPVERVCCSQEQELIAATDAAGIVRTYRPLLPRGGSTDNNPSDGAPPTAAAAAEARRFELVVECRLGARPVSCEFGSGPRGVESGGDRRRGVGGEGEVLRTCTARGVLRLWPTASLPTRPMRPPPSSAPTRLPDYHEALAPLPHPSNAGTDSSSGGGGGGGGGSGNKNPEMRQAAAAMAAGTEQENRDPSDPFSRWTAIDAKGRGPGLVGVGGGEGGEEEEPSARGEPPLPKARPAAPRRVSFAPADQVYKLEDPYYGSSSSSNNNHQQQGDWEEDDDDDDDGKEEEHDELGAPRPPPPAPTPMRASGATGPPRRLRQTWGTSASSPRGSRARRGSSTDASDDASFVAPSRMQEPSLWSTAAEQAELERRMTEEFDGSGVPEPVAPVYRAAAAAAVNIHPLAKTFEGLVPVSLDAPPPRPKRKGKQVSKSHLSKVQEQRITEEDLAFDGMEPDCSAIIGFGSSTAGRMWPHEELEWYGGRKMFAELDRSSTASDRVWSLGRRL</sequence>
<dbReference type="OrthoDB" id="10391231at2759"/>
<feature type="compositionally biased region" description="Basic and acidic residues" evidence="1">
    <location>
        <begin position="189"/>
        <end position="203"/>
    </location>
</feature>
<feature type="region of interest" description="Disordered" evidence="1">
    <location>
        <begin position="658"/>
        <end position="688"/>
    </location>
</feature>
<evidence type="ECO:0000313" key="3">
    <source>
        <dbReference type="Proteomes" id="UP000002630"/>
    </source>
</evidence>
<gene>
    <name evidence="2" type="ORF">Esi_0250_0033</name>
</gene>
<feature type="region of interest" description="Disordered" evidence="1">
    <location>
        <begin position="362"/>
        <end position="630"/>
    </location>
</feature>
<dbReference type="EMBL" id="FN648432">
    <property type="protein sequence ID" value="CBN79475.1"/>
    <property type="molecule type" value="Genomic_DNA"/>
</dbReference>
<accession>D8LJE2</accession>
<dbReference type="Proteomes" id="UP000002630">
    <property type="component" value="Linkage Group LG12"/>
</dbReference>
<evidence type="ECO:0000256" key="1">
    <source>
        <dbReference type="SAM" id="MobiDB-lite"/>
    </source>
</evidence>
<dbReference type="AlphaFoldDB" id="D8LJE2"/>
<name>D8LJE2_ECTSI</name>
<feature type="region of interest" description="Disordered" evidence="1">
    <location>
        <begin position="49"/>
        <end position="73"/>
    </location>
</feature>